<proteinExistence type="predicted"/>
<gene>
    <name evidence="2" type="ORF">Syun_020231</name>
</gene>
<evidence type="ECO:0000256" key="1">
    <source>
        <dbReference type="SAM" id="MobiDB-lite"/>
    </source>
</evidence>
<feature type="compositionally biased region" description="Low complexity" evidence="1">
    <location>
        <begin position="9"/>
        <end position="21"/>
    </location>
</feature>
<evidence type="ECO:0000313" key="2">
    <source>
        <dbReference type="EMBL" id="KAK9113434.1"/>
    </source>
</evidence>
<feature type="region of interest" description="Disordered" evidence="1">
    <location>
        <begin position="1"/>
        <end position="21"/>
    </location>
</feature>
<accession>A0AAP0IDG7</accession>
<evidence type="ECO:0000313" key="3">
    <source>
        <dbReference type="Proteomes" id="UP001420932"/>
    </source>
</evidence>
<keyword evidence="3" id="KW-1185">Reference proteome</keyword>
<comment type="caution">
    <text evidence="2">The sequence shown here is derived from an EMBL/GenBank/DDBJ whole genome shotgun (WGS) entry which is preliminary data.</text>
</comment>
<reference evidence="2 3" key="1">
    <citation type="submission" date="2024-01" db="EMBL/GenBank/DDBJ databases">
        <title>Genome assemblies of Stephania.</title>
        <authorList>
            <person name="Yang L."/>
        </authorList>
    </citation>
    <scope>NUCLEOTIDE SEQUENCE [LARGE SCALE GENOMIC DNA]</scope>
    <source>
        <strain evidence="2">YNDBR</strain>
        <tissue evidence="2">Leaf</tissue>
    </source>
</reference>
<dbReference type="AlphaFoldDB" id="A0AAP0IDG7"/>
<organism evidence="2 3">
    <name type="scientific">Stephania yunnanensis</name>
    <dbReference type="NCBI Taxonomy" id="152371"/>
    <lineage>
        <taxon>Eukaryota</taxon>
        <taxon>Viridiplantae</taxon>
        <taxon>Streptophyta</taxon>
        <taxon>Embryophyta</taxon>
        <taxon>Tracheophyta</taxon>
        <taxon>Spermatophyta</taxon>
        <taxon>Magnoliopsida</taxon>
        <taxon>Ranunculales</taxon>
        <taxon>Menispermaceae</taxon>
        <taxon>Menispermoideae</taxon>
        <taxon>Cissampelideae</taxon>
        <taxon>Stephania</taxon>
    </lineage>
</organism>
<dbReference type="EMBL" id="JBBNAF010000009">
    <property type="protein sequence ID" value="KAK9113434.1"/>
    <property type="molecule type" value="Genomic_DNA"/>
</dbReference>
<sequence>MTNIPLPVAAHRATATSTTTATTEGALIGLPDRLPRLRRRVHPVHPRIHAGHRRAADGDTARPCGGGAPVIGQAQSGLVLDVVAGDDVDEEVEDVGAGDGGGDVVLLEGAALVLLGVEPGSDGEFEDEELACLGEEDGGFGGDHADVFIGFHDLLDAGEGELVVPEVVYLFDFGALVGPEHLELLLLLLEELLEWGGCCCCCCWGGTGSGLAVGGVVGVGIVGGLGGWDCFFGVSMEWRETERERDGWID</sequence>
<dbReference type="Proteomes" id="UP001420932">
    <property type="component" value="Unassembled WGS sequence"/>
</dbReference>
<protein>
    <submittedName>
        <fullName evidence="2">Uncharacterized protein</fullName>
    </submittedName>
</protein>
<name>A0AAP0IDG7_9MAGN</name>